<evidence type="ECO:0000313" key="3">
    <source>
        <dbReference type="Proteomes" id="UP000011528"/>
    </source>
</evidence>
<protein>
    <submittedName>
        <fullName evidence="2">Uncharacterized protein</fullName>
    </submittedName>
</protein>
<dbReference type="EMBL" id="AOJJ01000057">
    <property type="protein sequence ID" value="EMA71098.1"/>
    <property type="molecule type" value="Genomic_DNA"/>
</dbReference>
<feature type="transmembrane region" description="Helical" evidence="1">
    <location>
        <begin position="31"/>
        <end position="52"/>
    </location>
</feature>
<dbReference type="PATRIC" id="fig|1230455.3.peg.1579"/>
<dbReference type="Proteomes" id="UP000011528">
    <property type="component" value="Unassembled WGS sequence"/>
</dbReference>
<reference evidence="2 3" key="1">
    <citation type="journal article" date="2014" name="PLoS Genet.">
        <title>Phylogenetically driven sequencing of extremely halophilic archaea reveals strategies for static and dynamic osmo-response.</title>
        <authorList>
            <person name="Becker E.A."/>
            <person name="Seitzer P.M."/>
            <person name="Tritt A."/>
            <person name="Larsen D."/>
            <person name="Krusor M."/>
            <person name="Yao A.I."/>
            <person name="Wu D."/>
            <person name="Madern D."/>
            <person name="Eisen J.A."/>
            <person name="Darling A.E."/>
            <person name="Facciotti M.T."/>
        </authorList>
    </citation>
    <scope>NUCLEOTIDE SEQUENCE [LARGE SCALE GENOMIC DNA]</scope>
    <source>
        <strain evidence="2 3">JCM 13916</strain>
    </source>
</reference>
<evidence type="ECO:0000256" key="1">
    <source>
        <dbReference type="SAM" id="Phobius"/>
    </source>
</evidence>
<evidence type="ECO:0000313" key="2">
    <source>
        <dbReference type="EMBL" id="EMA71098.1"/>
    </source>
</evidence>
<keyword evidence="1" id="KW-0812">Transmembrane</keyword>
<gene>
    <name evidence="2" type="ORF">C462_08260</name>
</gene>
<keyword evidence="1" id="KW-1133">Transmembrane helix</keyword>
<feature type="transmembrane region" description="Helical" evidence="1">
    <location>
        <begin position="7"/>
        <end position="25"/>
    </location>
</feature>
<sequence>MRRTGEVLLAGVAAAGVAVGLLVLVEASTLLIPTGALGAAIPVSLIYAVVTADGTDADGSR</sequence>
<proteinExistence type="predicted"/>
<organism evidence="2 3">
    <name type="scientific">Halorubrum distributum JCM 13916</name>
    <dbReference type="NCBI Taxonomy" id="1230455"/>
    <lineage>
        <taxon>Archaea</taxon>
        <taxon>Methanobacteriati</taxon>
        <taxon>Methanobacteriota</taxon>
        <taxon>Stenosarchaea group</taxon>
        <taxon>Halobacteria</taxon>
        <taxon>Halobacteriales</taxon>
        <taxon>Haloferacaceae</taxon>
        <taxon>Halorubrum</taxon>
        <taxon>Halorubrum distributum group</taxon>
    </lineage>
</organism>
<name>M0PMG2_9EURY</name>
<dbReference type="AlphaFoldDB" id="M0PMG2"/>
<accession>M0PMG2</accession>
<dbReference type="RefSeq" id="WP_007995066.1">
    <property type="nucleotide sequence ID" value="NZ_AOJJ01000057.1"/>
</dbReference>
<keyword evidence="1" id="KW-0472">Membrane</keyword>
<comment type="caution">
    <text evidence="2">The sequence shown here is derived from an EMBL/GenBank/DDBJ whole genome shotgun (WGS) entry which is preliminary data.</text>
</comment>